<sequence>MITFTGFQATLFLIWEDFDFNGFSIMLKKHALFSIALLSSASLYAIPIESRGLSNNASSGNDVANSPAPITGNMNWDLIQKNQQLENQLRELRGKIEEQDHAIDQLNKELSNRYTDLDQRFELLNQKLEPDNNSQEQQTPAETAPTANPAVENPEPTTQIAAPNQATTQQPAKQTAQTATIPANSNNTSDPIALEKAAYTIALDAYKKGGAKQAIAPMQNFIKNYPNSIYTGNAYFWLAEFQLAIDPPNYNEAKKNYEIVAAKFPNSSKAPRALYQLYSIAKDVNKNTQTANVYKSKLLSTYPKSEEAGYFKKG</sequence>
<feature type="region of interest" description="Disordered" evidence="2">
    <location>
        <begin position="130"/>
        <end position="189"/>
    </location>
</feature>
<evidence type="ECO:0000256" key="1">
    <source>
        <dbReference type="SAM" id="Coils"/>
    </source>
</evidence>
<reference evidence="5" key="1">
    <citation type="journal article" date="2020" name="MBio">
        <title>Horizontal gene transfer to a defensive symbiont with a reduced genome amongst a multipartite beetle microbiome.</title>
        <authorList>
            <person name="Waterworth S.C."/>
            <person name="Florez L.V."/>
            <person name="Rees E.R."/>
            <person name="Hertweck C."/>
            <person name="Kaltenpoth M."/>
            <person name="Kwan J.C."/>
        </authorList>
    </citation>
    <scope>NUCLEOTIDE SEQUENCE [LARGE SCALE GENOMIC DNA]</scope>
</reference>
<organism evidence="4 5">
    <name type="scientific">Acinetobacter bereziniae</name>
    <name type="common">Acinetobacter genomosp. 10</name>
    <dbReference type="NCBI Taxonomy" id="106648"/>
    <lineage>
        <taxon>Bacteria</taxon>
        <taxon>Pseudomonadati</taxon>
        <taxon>Pseudomonadota</taxon>
        <taxon>Gammaproteobacteria</taxon>
        <taxon>Moraxellales</taxon>
        <taxon>Moraxellaceae</taxon>
        <taxon>Acinetobacter</taxon>
    </lineage>
</organism>
<accession>A0A833PFB9</accession>
<dbReference type="Gene3D" id="1.20.5.110">
    <property type="match status" value="1"/>
</dbReference>
<dbReference type="Pfam" id="PF13174">
    <property type="entry name" value="TPR_6"/>
    <property type="match status" value="1"/>
</dbReference>
<evidence type="ECO:0000259" key="3">
    <source>
        <dbReference type="Pfam" id="PF16331"/>
    </source>
</evidence>
<dbReference type="SUPFAM" id="SSF48452">
    <property type="entry name" value="TPR-like"/>
    <property type="match status" value="1"/>
</dbReference>
<dbReference type="GO" id="GO:0051301">
    <property type="term" value="P:cell division"/>
    <property type="evidence" value="ECO:0007669"/>
    <property type="project" value="UniProtKB-KW"/>
</dbReference>
<keyword evidence="4" id="KW-0132">Cell division</keyword>
<dbReference type="InterPro" id="IPR011990">
    <property type="entry name" value="TPR-like_helical_dom_sf"/>
</dbReference>
<feature type="coiled-coil region" evidence="1">
    <location>
        <begin position="75"/>
        <end position="127"/>
    </location>
</feature>
<feature type="compositionally biased region" description="Low complexity" evidence="2">
    <location>
        <begin position="135"/>
        <end position="183"/>
    </location>
</feature>
<evidence type="ECO:0000256" key="2">
    <source>
        <dbReference type="SAM" id="MobiDB-lite"/>
    </source>
</evidence>
<evidence type="ECO:0000313" key="5">
    <source>
        <dbReference type="Proteomes" id="UP000490535"/>
    </source>
</evidence>
<dbReference type="Proteomes" id="UP000490535">
    <property type="component" value="Unassembled WGS sequence"/>
</dbReference>
<protein>
    <submittedName>
        <fullName evidence="4">Cell division coordinator CpoB</fullName>
    </submittedName>
</protein>
<comment type="caution">
    <text evidence="4">The sequence shown here is derived from an EMBL/GenBank/DDBJ whole genome shotgun (WGS) entry which is preliminary data.</text>
</comment>
<dbReference type="Pfam" id="PF16331">
    <property type="entry name" value="TolA_bind_tri"/>
    <property type="match status" value="1"/>
</dbReference>
<dbReference type="EMBL" id="WNDP01000051">
    <property type="protein sequence ID" value="KAF1024858.1"/>
    <property type="molecule type" value="Genomic_DNA"/>
</dbReference>
<evidence type="ECO:0000313" key="4">
    <source>
        <dbReference type="EMBL" id="KAF1024858.1"/>
    </source>
</evidence>
<dbReference type="AlphaFoldDB" id="A0A833PFB9"/>
<keyword evidence="1" id="KW-0175">Coiled coil</keyword>
<dbReference type="Gene3D" id="1.25.40.10">
    <property type="entry name" value="Tetratricopeptide repeat domain"/>
    <property type="match status" value="1"/>
</dbReference>
<gene>
    <name evidence="4" type="primary">cpoB</name>
    <name evidence="4" type="ORF">GAK29_02276</name>
</gene>
<feature type="domain" description="YbgF trimerisation" evidence="3">
    <location>
        <begin position="73"/>
        <end position="125"/>
    </location>
</feature>
<keyword evidence="4" id="KW-0131">Cell cycle</keyword>
<dbReference type="InterPro" id="IPR019734">
    <property type="entry name" value="TPR_rpt"/>
</dbReference>
<dbReference type="InterPro" id="IPR032519">
    <property type="entry name" value="YbgF_tri"/>
</dbReference>
<name>A0A833PFB9_ACIBZ</name>
<proteinExistence type="predicted"/>
<dbReference type="GO" id="GO:0070206">
    <property type="term" value="P:protein trimerization"/>
    <property type="evidence" value="ECO:0007669"/>
    <property type="project" value="InterPro"/>
</dbReference>